<evidence type="ECO:0000313" key="2">
    <source>
        <dbReference type="Proteomes" id="UP001204439"/>
    </source>
</evidence>
<keyword evidence="2" id="KW-1185">Reference proteome</keyword>
<gene>
    <name evidence="1" type="ORF">NG800_011490</name>
</gene>
<accession>A0ABU4JIL5</accession>
<dbReference type="EMBL" id="JAMXLT020000019">
    <property type="protein sequence ID" value="MDW8549537.1"/>
    <property type="molecule type" value="Genomic_DNA"/>
</dbReference>
<organism evidence="1 2">
    <name type="scientific">Epilithonimonas ginsengisoli</name>
    <dbReference type="NCBI Taxonomy" id="1245592"/>
    <lineage>
        <taxon>Bacteria</taxon>
        <taxon>Pseudomonadati</taxon>
        <taxon>Bacteroidota</taxon>
        <taxon>Flavobacteriia</taxon>
        <taxon>Flavobacteriales</taxon>
        <taxon>Weeksellaceae</taxon>
        <taxon>Chryseobacterium group</taxon>
        <taxon>Epilithonimonas</taxon>
    </lineage>
</organism>
<comment type="caution">
    <text evidence="1">The sequence shown here is derived from an EMBL/GenBank/DDBJ whole genome shotgun (WGS) entry which is preliminary data.</text>
</comment>
<reference evidence="1 2" key="1">
    <citation type="submission" date="2023-11" db="EMBL/GenBank/DDBJ databases">
        <title>First isolation, identification, and characterization of non-pathogenic Epilithonimonas ginsengisoli isolated from diseased farmed rainbow trout (Oncorhynchus mykiss) in Chile.</title>
        <authorList>
            <person name="Miranda C.D."/>
            <person name="Irgang R."/>
            <person name="Concha C."/>
            <person name="Rojas R."/>
            <person name="Avendano R."/>
        </authorList>
    </citation>
    <scope>NUCLEOTIDE SEQUENCE [LARGE SCALE GENOMIC DNA]</scope>
    <source>
        <strain evidence="1 2">FP99</strain>
    </source>
</reference>
<proteinExistence type="predicted"/>
<dbReference type="RefSeq" id="WP_131797778.1">
    <property type="nucleotide sequence ID" value="NZ_JAMXLT020000019.1"/>
</dbReference>
<protein>
    <submittedName>
        <fullName evidence="1">Uncharacterized protein</fullName>
    </submittedName>
</protein>
<sequence>MDFVLIEMFWKWTKLKLWRSCVRDGSGNPFCLCGSVFLRPMVKDKKIATDSPTRAAGKFGEGYAQILMNDE</sequence>
<dbReference type="Proteomes" id="UP001204439">
    <property type="component" value="Unassembled WGS sequence"/>
</dbReference>
<name>A0ABU4JIL5_9FLAO</name>
<evidence type="ECO:0000313" key="1">
    <source>
        <dbReference type="EMBL" id="MDW8549537.1"/>
    </source>
</evidence>